<name>A0A542ZWT4_RARFA</name>
<feature type="domain" description="AAA" evidence="1">
    <location>
        <begin position="20"/>
        <end position="138"/>
    </location>
</feature>
<feature type="domain" description="DUF4143" evidence="2">
    <location>
        <begin position="202"/>
        <end position="366"/>
    </location>
</feature>
<keyword evidence="4" id="KW-1185">Reference proteome</keyword>
<dbReference type="Pfam" id="PF13635">
    <property type="entry name" value="DUF4143"/>
    <property type="match status" value="1"/>
</dbReference>
<dbReference type="PANTHER" id="PTHR43566:SF2">
    <property type="entry name" value="DUF4143 DOMAIN-CONTAINING PROTEIN"/>
    <property type="match status" value="1"/>
</dbReference>
<dbReference type="PANTHER" id="PTHR43566">
    <property type="entry name" value="CONSERVED PROTEIN"/>
    <property type="match status" value="1"/>
</dbReference>
<dbReference type="Pfam" id="PF13173">
    <property type="entry name" value="AAA_14"/>
    <property type="match status" value="1"/>
</dbReference>
<dbReference type="EMBL" id="VFOS01000001">
    <property type="protein sequence ID" value="TQL64824.1"/>
    <property type="molecule type" value="Genomic_DNA"/>
</dbReference>
<organism evidence="3 4">
    <name type="scientific">Rarobacter faecitabidus</name>
    <dbReference type="NCBI Taxonomy" id="13243"/>
    <lineage>
        <taxon>Bacteria</taxon>
        <taxon>Bacillati</taxon>
        <taxon>Actinomycetota</taxon>
        <taxon>Actinomycetes</taxon>
        <taxon>Micrococcales</taxon>
        <taxon>Rarobacteraceae</taxon>
        <taxon>Rarobacter</taxon>
    </lineage>
</organism>
<dbReference type="OrthoDB" id="128089at2"/>
<dbReference type="InterPro" id="IPR027417">
    <property type="entry name" value="P-loop_NTPase"/>
</dbReference>
<dbReference type="SUPFAM" id="SSF52540">
    <property type="entry name" value="P-loop containing nucleoside triphosphate hydrolases"/>
    <property type="match status" value="1"/>
</dbReference>
<protein>
    <recommendedName>
        <fullName evidence="5">AAA+ ATPase domain-containing protein</fullName>
    </recommendedName>
</protein>
<dbReference type="Proteomes" id="UP000315389">
    <property type="component" value="Unassembled WGS sequence"/>
</dbReference>
<comment type="caution">
    <text evidence="3">The sequence shown here is derived from an EMBL/GenBank/DDBJ whole genome shotgun (WGS) entry which is preliminary data.</text>
</comment>
<reference evidence="3 4" key="1">
    <citation type="submission" date="2019-06" db="EMBL/GenBank/DDBJ databases">
        <title>Sequencing the genomes of 1000 actinobacteria strains.</title>
        <authorList>
            <person name="Klenk H.-P."/>
        </authorList>
    </citation>
    <scope>NUCLEOTIDE SEQUENCE [LARGE SCALE GENOMIC DNA]</scope>
    <source>
        <strain evidence="3 4">DSM 4813</strain>
    </source>
</reference>
<evidence type="ECO:0000259" key="1">
    <source>
        <dbReference type="Pfam" id="PF13173"/>
    </source>
</evidence>
<sequence length="417" mass="45493">MITRIERRLLPVVLERIPQTPVLLLEGPRGVGKSTLLAEVASTIPAARLFDLDDPAVLTLAKQNLSLLTDEALPVLIDEYHAAEGTLQAIKARLNKGTHSGMFVLAGSASYDSLPAGTQALTGRIQRLPVMPLTQTEIDGTGNTFIARAFDGDIPHTADMASAARMDYVDRILRGGMPLALAQPNETARGRWFAGHVRQSLQRDAGQLRRLNRAAVLPKLFTRVVGQTAGLLNISKVGETLEVSRSTVTSYVELLESIFLIATLPAWGTTVASRSVEAPKVHVLDSGIGGHMLRLTRSKLERGDPSALTEYGHLVESFAVQEAIRQSTWMDDIITAGHWRTRDNVEVDLVLERHDGAVIGIEVKAGDQVPSKQLTGLRQLRDRLGESFIAGIAFHTGSRGYPVEDRIHALPLERLWT</sequence>
<gene>
    <name evidence="3" type="ORF">FB461_1347</name>
</gene>
<evidence type="ECO:0000313" key="4">
    <source>
        <dbReference type="Proteomes" id="UP000315389"/>
    </source>
</evidence>
<dbReference type="RefSeq" id="WP_142120048.1">
    <property type="nucleotide sequence ID" value="NZ_BAAASV010000001.1"/>
</dbReference>
<accession>A0A542ZWT4</accession>
<evidence type="ECO:0008006" key="5">
    <source>
        <dbReference type="Google" id="ProtNLM"/>
    </source>
</evidence>
<dbReference type="InterPro" id="IPR041682">
    <property type="entry name" value="AAA_14"/>
</dbReference>
<evidence type="ECO:0000259" key="2">
    <source>
        <dbReference type="Pfam" id="PF13635"/>
    </source>
</evidence>
<proteinExistence type="predicted"/>
<dbReference type="AlphaFoldDB" id="A0A542ZWT4"/>
<evidence type="ECO:0000313" key="3">
    <source>
        <dbReference type="EMBL" id="TQL64824.1"/>
    </source>
</evidence>
<dbReference type="InterPro" id="IPR025420">
    <property type="entry name" value="DUF4143"/>
</dbReference>